<dbReference type="PANTHER" id="PTHR38730:SF1">
    <property type="entry name" value="SLL7028 PROTEIN"/>
    <property type="match status" value="1"/>
</dbReference>
<dbReference type="Pfam" id="PF09967">
    <property type="entry name" value="DUF2201"/>
    <property type="match status" value="1"/>
</dbReference>
<organism evidence="4">
    <name type="scientific">Mycobacterium sp. (strain MCS)</name>
    <dbReference type="NCBI Taxonomy" id="164756"/>
    <lineage>
        <taxon>Bacteria</taxon>
        <taxon>Bacillati</taxon>
        <taxon>Actinomycetota</taxon>
        <taxon>Actinomycetes</taxon>
        <taxon>Mycobacteriales</taxon>
        <taxon>Mycobacteriaceae</taxon>
        <taxon>Mycobacterium</taxon>
    </lineage>
</organism>
<sequence>MTEVRALTADEWRRLRLARMAAVEAMPYFAKALFALSPVAAPRLKTFAVDKHWRLYVDPTMLGTDDGWSIPLAAGVLLHEVGHVLRDHAGRADTVDCPVDRTMWNYAADAEINDDLIAAGVRLPEGVVTPTGLGCEDGHAAEVYYRHLVPPGSPRSDTGTDPGDGSGDGEGDGYGCGSGAGDAAVPGELPAAADLGSGKGLSGAAADLVKVAVARAVQQELARGGTGRGTMPAGLARWAAAQLAPAVVPWPKVLRAAVRRAVEDQAGQVHHSWRRPNRRAPKGVLLPTLRAPKIAVDLIIDTSGSMGEADLAAALSETRAVLRRTGATVRVVCCDAAASAPRPVRSISDVTLTGGGGTDLRVGIDAVLAARPAANVIVTFTDGGTPWPERRLPVPLIVALIGTHAADTAPAWAKTVRVTPAAAVAA</sequence>
<dbReference type="InterPro" id="IPR018698">
    <property type="entry name" value="VWA-like_dom"/>
</dbReference>
<proteinExistence type="predicted"/>
<dbReference type="SUPFAM" id="SSF53300">
    <property type="entry name" value="vWA-like"/>
    <property type="match status" value="1"/>
</dbReference>
<dbReference type="InterPro" id="IPR025154">
    <property type="entry name" value="Put_metallopeptidase_dom"/>
</dbReference>
<dbReference type="KEGG" id="mmc:Mmcs_5626"/>
<evidence type="ECO:0000256" key="1">
    <source>
        <dbReference type="SAM" id="MobiDB-lite"/>
    </source>
</evidence>
<feature type="domain" description="Putative metallopeptidase" evidence="3">
    <location>
        <begin position="13"/>
        <end position="287"/>
    </location>
</feature>
<gene>
    <name evidence="4" type="ordered locus">Mmcs_5626</name>
</gene>
<feature type="domain" description="VWA-like" evidence="2">
    <location>
        <begin position="298"/>
        <end position="418"/>
    </location>
</feature>
<dbReference type="Pfam" id="PF13203">
    <property type="entry name" value="DUF2201_N"/>
    <property type="match status" value="1"/>
</dbReference>
<evidence type="ECO:0000259" key="3">
    <source>
        <dbReference type="Pfam" id="PF13203"/>
    </source>
</evidence>
<evidence type="ECO:0000313" key="4">
    <source>
        <dbReference type="EMBL" id="ABG11726.1"/>
    </source>
</evidence>
<dbReference type="EMBL" id="CP000385">
    <property type="protein sequence ID" value="ABG11726.1"/>
    <property type="molecule type" value="Genomic_DNA"/>
</dbReference>
<keyword evidence="4" id="KW-0614">Plasmid</keyword>
<feature type="region of interest" description="Disordered" evidence="1">
    <location>
        <begin position="148"/>
        <end position="181"/>
    </location>
</feature>
<dbReference type="InterPro" id="IPR036465">
    <property type="entry name" value="vWFA_dom_sf"/>
</dbReference>
<evidence type="ECO:0000259" key="2">
    <source>
        <dbReference type="Pfam" id="PF09967"/>
    </source>
</evidence>
<reference evidence="4" key="1">
    <citation type="submission" date="2006-06" db="EMBL/GenBank/DDBJ databases">
        <title>Complete sequence of plasmid of Mycobacterium sp. MCS.</title>
        <authorList>
            <consortium name="US DOE Joint Genome Institute"/>
            <person name="Copeland A."/>
            <person name="Lucas S."/>
            <person name="Lapidus A."/>
            <person name="Barry K."/>
            <person name="Detter J.C."/>
            <person name="Glavina del Rio T."/>
            <person name="Hammon N."/>
            <person name="Israni S."/>
            <person name="Dalin E."/>
            <person name="Tice H."/>
            <person name="Pitluck S."/>
            <person name="Martinez M."/>
            <person name="Schmutz J."/>
            <person name="Larimer F."/>
            <person name="Land M."/>
            <person name="Hauser L."/>
            <person name="Kyrpides N."/>
            <person name="Kim E."/>
            <person name="Miller C.D."/>
            <person name="Hughes J.E."/>
            <person name="Anderson A.J."/>
            <person name="Sims R.C."/>
            <person name="Richardson P."/>
        </authorList>
    </citation>
    <scope>NUCLEOTIDE SEQUENCE [LARGE SCALE GENOMIC DNA]</scope>
    <source>
        <strain evidence="4">MCS</strain>
        <plasmid evidence="4">Plasmid1</plasmid>
    </source>
</reference>
<evidence type="ECO:0008006" key="5">
    <source>
        <dbReference type="Google" id="ProtNLM"/>
    </source>
</evidence>
<dbReference type="PANTHER" id="PTHR38730">
    <property type="entry name" value="SLL7028 PROTEIN"/>
    <property type="match status" value="1"/>
</dbReference>
<geneLocation type="plasmid" evidence="4">
    <name>Plasmid1</name>
</geneLocation>
<accession>A0A5Q5BT88</accession>
<protein>
    <recommendedName>
        <fullName evidence="5">Metal-dependent peptidase</fullName>
    </recommendedName>
</protein>
<feature type="compositionally biased region" description="Gly residues" evidence="1">
    <location>
        <begin position="162"/>
        <end position="180"/>
    </location>
</feature>
<name>A0A5Q5BT88_MYCSS</name>
<dbReference type="AlphaFoldDB" id="A0A5Q5BT88"/>